<dbReference type="Pfam" id="PF13439">
    <property type="entry name" value="Glyco_transf_4"/>
    <property type="match status" value="1"/>
</dbReference>
<dbReference type="PANTHER" id="PTHR45947:SF3">
    <property type="entry name" value="SULFOQUINOVOSYL TRANSFERASE SQD2"/>
    <property type="match status" value="1"/>
</dbReference>
<dbReference type="NCBIfam" id="TIGR03999">
    <property type="entry name" value="thiol_BshA"/>
    <property type="match status" value="1"/>
</dbReference>
<feature type="compositionally biased region" description="Polar residues" evidence="1">
    <location>
        <begin position="417"/>
        <end position="428"/>
    </location>
</feature>
<dbReference type="RefSeq" id="WP_248950821.1">
    <property type="nucleotide sequence ID" value="NZ_JAKILB010000008.1"/>
</dbReference>
<dbReference type="Gene3D" id="3.40.50.2000">
    <property type="entry name" value="Glycogen Phosphorylase B"/>
    <property type="match status" value="2"/>
</dbReference>
<reference evidence="4" key="1">
    <citation type="submission" date="2022-01" db="EMBL/GenBank/DDBJ databases">
        <title>Whole genome-based taxonomy of the Shewanellaceae.</title>
        <authorList>
            <person name="Martin-Rodriguez A.J."/>
        </authorList>
    </citation>
    <scope>NUCLEOTIDE SEQUENCE</scope>
    <source>
        <strain evidence="4">KCTC 23973</strain>
    </source>
</reference>
<dbReference type="AlphaFoldDB" id="A0A9X1ZDM2"/>
<dbReference type="Proteomes" id="UP001139293">
    <property type="component" value="Unassembled WGS sequence"/>
</dbReference>
<dbReference type="Pfam" id="PF00534">
    <property type="entry name" value="Glycos_transf_1"/>
    <property type="match status" value="1"/>
</dbReference>
<dbReference type="InterPro" id="IPR028098">
    <property type="entry name" value="Glyco_trans_4-like_N"/>
</dbReference>
<protein>
    <submittedName>
        <fullName evidence="4">N-acetyl-alpha-D-glucosaminyl L-malate synthase BshA</fullName>
    </submittedName>
</protein>
<dbReference type="EMBL" id="JAKILB010000008">
    <property type="protein sequence ID" value="MCL1139733.1"/>
    <property type="molecule type" value="Genomic_DNA"/>
</dbReference>
<dbReference type="InterPro" id="IPR001296">
    <property type="entry name" value="Glyco_trans_1"/>
</dbReference>
<feature type="domain" description="Glycosyl transferase family 1" evidence="2">
    <location>
        <begin position="187"/>
        <end position="349"/>
    </location>
</feature>
<gene>
    <name evidence="4" type="primary">bshA</name>
    <name evidence="4" type="ORF">L2740_14385</name>
</gene>
<proteinExistence type="predicted"/>
<name>A0A9X1ZDM2_9GAMM</name>
<sequence>MRIGIVCHPSIGGSGLVATELGLGLAKLGHEVHFISSVRPFKLIEDSELLFFHSVEAINYPLFSDPLYTFALTAKIVEVVEQYQLDIVHAHYSIPHSLCAYLAGEITEHKFPTITTIHGTDVTIVGQDKPLYPLNRFSIHKSSKVTTVSAYQRNYIYSHFDKRKTIEVIHNFIDLDVFSPKLADIEMRRKMAKDDEKIVMHASNFRALKNSDTVIRSFYLLLKKVNARLVLLGSGPEVEPIKKLCEKLGILKQVTFMGDVTHVEHYLPNADCIIQPSYRESFSMVLLEAMACSVPTVSSNIDGIPEVVAQGETGFMFDPDDALGMSLAMEQILTEPLTQKRMGEAGRKRAAKLFNSQDKILQYLACYRDAIKESTEISSDKIQSNPPLTDNAATYNAVATPKETCQLADIESREIHQTGNEQTGSEQIALNKETLSKEAFNE</sequence>
<organism evidence="4 5">
    <name type="scientific">Shewanella pneumatophori</name>
    <dbReference type="NCBI Taxonomy" id="314092"/>
    <lineage>
        <taxon>Bacteria</taxon>
        <taxon>Pseudomonadati</taxon>
        <taxon>Pseudomonadota</taxon>
        <taxon>Gammaproteobacteria</taxon>
        <taxon>Alteromonadales</taxon>
        <taxon>Shewanellaceae</taxon>
        <taxon>Shewanella</taxon>
    </lineage>
</organism>
<evidence type="ECO:0000313" key="5">
    <source>
        <dbReference type="Proteomes" id="UP001139293"/>
    </source>
</evidence>
<feature type="domain" description="Glycosyltransferase subfamily 4-like N-terminal" evidence="3">
    <location>
        <begin position="11"/>
        <end position="176"/>
    </location>
</feature>
<dbReference type="InterPro" id="IPR023881">
    <property type="entry name" value="Thiol_BshA"/>
</dbReference>
<keyword evidence="5" id="KW-1185">Reference proteome</keyword>
<comment type="caution">
    <text evidence="4">The sequence shown here is derived from an EMBL/GenBank/DDBJ whole genome shotgun (WGS) entry which is preliminary data.</text>
</comment>
<evidence type="ECO:0000259" key="2">
    <source>
        <dbReference type="Pfam" id="PF00534"/>
    </source>
</evidence>
<dbReference type="PANTHER" id="PTHR45947">
    <property type="entry name" value="SULFOQUINOVOSYL TRANSFERASE SQD2"/>
    <property type="match status" value="1"/>
</dbReference>
<dbReference type="GO" id="GO:0071793">
    <property type="term" value="P:bacillithiol biosynthetic process"/>
    <property type="evidence" value="ECO:0007669"/>
    <property type="project" value="InterPro"/>
</dbReference>
<dbReference type="GO" id="GO:0016757">
    <property type="term" value="F:glycosyltransferase activity"/>
    <property type="evidence" value="ECO:0007669"/>
    <property type="project" value="InterPro"/>
</dbReference>
<dbReference type="SUPFAM" id="SSF53756">
    <property type="entry name" value="UDP-Glycosyltransferase/glycogen phosphorylase"/>
    <property type="match status" value="1"/>
</dbReference>
<evidence type="ECO:0000259" key="3">
    <source>
        <dbReference type="Pfam" id="PF13439"/>
    </source>
</evidence>
<evidence type="ECO:0000313" key="4">
    <source>
        <dbReference type="EMBL" id="MCL1139733.1"/>
    </source>
</evidence>
<evidence type="ECO:0000256" key="1">
    <source>
        <dbReference type="SAM" id="MobiDB-lite"/>
    </source>
</evidence>
<accession>A0A9X1ZDM2</accession>
<feature type="region of interest" description="Disordered" evidence="1">
    <location>
        <begin position="414"/>
        <end position="442"/>
    </location>
</feature>
<dbReference type="InterPro" id="IPR050194">
    <property type="entry name" value="Glycosyltransferase_grp1"/>
</dbReference>